<dbReference type="SUPFAM" id="SSF48452">
    <property type="entry name" value="TPR-like"/>
    <property type="match status" value="1"/>
</dbReference>
<evidence type="ECO:0000256" key="1">
    <source>
        <dbReference type="SAM" id="Phobius"/>
    </source>
</evidence>
<dbReference type="Gene3D" id="1.25.40.10">
    <property type="entry name" value="Tetratricopeptide repeat domain"/>
    <property type="match status" value="1"/>
</dbReference>
<evidence type="ECO:0008006" key="5">
    <source>
        <dbReference type="Google" id="ProtNLM"/>
    </source>
</evidence>
<keyword evidence="1" id="KW-0472">Membrane</keyword>
<dbReference type="EMBL" id="SLXD01000005">
    <property type="protein sequence ID" value="TCP02836.1"/>
    <property type="molecule type" value="Genomic_DNA"/>
</dbReference>
<keyword evidence="1" id="KW-1133">Transmembrane helix</keyword>
<keyword evidence="2" id="KW-0732">Signal</keyword>
<reference evidence="3 4" key="1">
    <citation type="submission" date="2019-03" db="EMBL/GenBank/DDBJ databases">
        <title>Genomic Encyclopedia of Type Strains, Phase IV (KMG-IV): sequencing the most valuable type-strain genomes for metagenomic binning, comparative biology and taxonomic classification.</title>
        <authorList>
            <person name="Goeker M."/>
        </authorList>
    </citation>
    <scope>NUCLEOTIDE SEQUENCE [LARGE SCALE GENOMIC DNA]</scope>
    <source>
        <strain evidence="3 4">DSM 1709</strain>
    </source>
</reference>
<accession>A0A4R2MIW0</accession>
<sequence>MRRSWACALLWLVLAAAPSFANEALEAEVAEIERLGIASSWRDANASIQALSPRLDALSREQRQRVEFVRLRMLGLSGDEVGAMNGLGALLREPLPPALRVRVYSTAISTAANVEEWSRAFVWLDEALADLDRAPQESASLLGVASYLHTLVGESEKARELAMRELALVDQSQDQRAQCLALSDIAIAEEHLGRFRDAERWRRRQIDACVRAGDIVYAANGKYGIGKMLASQGRHDEALGWAEQALVEFGKAGYAAGAWSTRLMLAGSLIESGRDLGRAGRLLADTLKYYRGHEAHLAIAETEHFLARLAEKRGDLVEALVHYKATAAATASAESDARERRLAFLQVQFDTRLKEQQIALLQAEKELAALQVTSTQRRQLLMGAGLGGLLLIAILLTVLLRRSLLERRRYRWQSEHDGLTRLYNYQQVRKLGEAAF</sequence>
<feature type="non-terminal residue" evidence="3">
    <location>
        <position position="436"/>
    </location>
</feature>
<organism evidence="3 4">
    <name type="scientific">Rubrivivax gelatinosus</name>
    <name type="common">Rhodocyclus gelatinosus</name>
    <name type="synonym">Rhodopseudomonas gelatinosa</name>
    <dbReference type="NCBI Taxonomy" id="28068"/>
    <lineage>
        <taxon>Bacteria</taxon>
        <taxon>Pseudomonadati</taxon>
        <taxon>Pseudomonadota</taxon>
        <taxon>Betaproteobacteria</taxon>
        <taxon>Burkholderiales</taxon>
        <taxon>Sphaerotilaceae</taxon>
        <taxon>Rubrivivax</taxon>
    </lineage>
</organism>
<comment type="caution">
    <text evidence="3">The sequence shown here is derived from an EMBL/GenBank/DDBJ whole genome shotgun (WGS) entry which is preliminary data.</text>
</comment>
<feature type="chain" id="PRO_5020917232" description="Tetratricopeptide repeat protein" evidence="2">
    <location>
        <begin position="22"/>
        <end position="436"/>
    </location>
</feature>
<keyword evidence="1" id="KW-0812">Transmembrane</keyword>
<dbReference type="Proteomes" id="UP000295106">
    <property type="component" value="Unassembled WGS sequence"/>
</dbReference>
<gene>
    <name evidence="3" type="ORF">EV684_1051</name>
</gene>
<protein>
    <recommendedName>
        <fullName evidence="5">Tetratricopeptide repeat protein</fullName>
    </recommendedName>
</protein>
<evidence type="ECO:0000256" key="2">
    <source>
        <dbReference type="SAM" id="SignalP"/>
    </source>
</evidence>
<dbReference type="InterPro" id="IPR011990">
    <property type="entry name" value="TPR-like_helical_dom_sf"/>
</dbReference>
<dbReference type="AlphaFoldDB" id="A0A4R2MIW0"/>
<evidence type="ECO:0000313" key="4">
    <source>
        <dbReference type="Proteomes" id="UP000295106"/>
    </source>
</evidence>
<evidence type="ECO:0000313" key="3">
    <source>
        <dbReference type="EMBL" id="TCP02836.1"/>
    </source>
</evidence>
<name>A0A4R2MIW0_RUBGE</name>
<feature type="signal peptide" evidence="2">
    <location>
        <begin position="1"/>
        <end position="21"/>
    </location>
</feature>
<feature type="transmembrane region" description="Helical" evidence="1">
    <location>
        <begin position="380"/>
        <end position="400"/>
    </location>
</feature>
<proteinExistence type="predicted"/>